<gene>
    <name evidence="2" type="ORF">WKW79_23115</name>
</gene>
<evidence type="ECO:0000313" key="3">
    <source>
        <dbReference type="Proteomes" id="UP001367030"/>
    </source>
</evidence>
<feature type="signal peptide" evidence="1">
    <location>
        <begin position="1"/>
        <end position="23"/>
    </location>
</feature>
<sequence>MKCLPSLCLSLSMALWVPFAAHATPANCDDCSDLPNLYRELLEQEFLLALFQSWAAQGYPLATPKSAQDAAVARLDAAMAGNLYGVLAPPSPIGGTAPGSAAPSFGTVTDTPDCALVEYRRDKPADKELTAHPVTPAEVRKKLCKPKADFTLAHEGTHKASCEAAWKAKDDKSLKTVKWYIDNDAQAYQAGIKVLREAIASLATKCKWSGSANEYRKDKTKTVPTPEEIKSLAQNTKQKVSALNRATKK</sequence>
<name>A0ABU8XEJ2_9BURK</name>
<keyword evidence="1" id="KW-0732">Signal</keyword>
<feature type="chain" id="PRO_5045413161" evidence="1">
    <location>
        <begin position="24"/>
        <end position="249"/>
    </location>
</feature>
<dbReference type="EMBL" id="JBBKZS010000011">
    <property type="protein sequence ID" value="MEJ8857480.1"/>
    <property type="molecule type" value="Genomic_DNA"/>
</dbReference>
<proteinExistence type="predicted"/>
<keyword evidence="3" id="KW-1185">Reference proteome</keyword>
<comment type="caution">
    <text evidence="2">The sequence shown here is derived from an EMBL/GenBank/DDBJ whole genome shotgun (WGS) entry which is preliminary data.</text>
</comment>
<evidence type="ECO:0000313" key="2">
    <source>
        <dbReference type="EMBL" id="MEJ8857480.1"/>
    </source>
</evidence>
<evidence type="ECO:0000256" key="1">
    <source>
        <dbReference type="SAM" id="SignalP"/>
    </source>
</evidence>
<protein>
    <submittedName>
        <fullName evidence="2">Uncharacterized protein</fullName>
    </submittedName>
</protein>
<dbReference type="Proteomes" id="UP001367030">
    <property type="component" value="Unassembled WGS sequence"/>
</dbReference>
<organism evidence="2 3">
    <name type="scientific">Variovorax robiniae</name>
    <dbReference type="NCBI Taxonomy" id="1836199"/>
    <lineage>
        <taxon>Bacteria</taxon>
        <taxon>Pseudomonadati</taxon>
        <taxon>Pseudomonadota</taxon>
        <taxon>Betaproteobacteria</taxon>
        <taxon>Burkholderiales</taxon>
        <taxon>Comamonadaceae</taxon>
        <taxon>Variovorax</taxon>
    </lineage>
</organism>
<reference evidence="2 3" key="1">
    <citation type="submission" date="2024-03" db="EMBL/GenBank/DDBJ databases">
        <title>Novel species of the genus Variovorax.</title>
        <authorList>
            <person name="Liu Q."/>
            <person name="Xin Y.-H."/>
        </authorList>
    </citation>
    <scope>NUCLEOTIDE SEQUENCE [LARGE SCALE GENOMIC DNA]</scope>
    <source>
        <strain evidence="2 3">KACC 18901</strain>
    </source>
</reference>
<dbReference type="RefSeq" id="WP_340337549.1">
    <property type="nucleotide sequence ID" value="NZ_JBBKZS010000011.1"/>
</dbReference>
<accession>A0ABU8XEJ2</accession>